<evidence type="ECO:0000256" key="10">
    <source>
        <dbReference type="ARBA" id="ARBA00025614"/>
    </source>
</evidence>
<comment type="similarity">
    <text evidence="12">Belongs to the ATPase B chain family.</text>
</comment>
<keyword evidence="2 12" id="KW-0138">CF(0)</keyword>
<dbReference type="GO" id="GO:0045259">
    <property type="term" value="C:proton-transporting ATP synthase complex"/>
    <property type="evidence" value="ECO:0007669"/>
    <property type="project" value="UniProtKB-KW"/>
</dbReference>
<dbReference type="GO" id="GO:0012505">
    <property type="term" value="C:endomembrane system"/>
    <property type="evidence" value="ECO:0007669"/>
    <property type="project" value="UniProtKB-SubCell"/>
</dbReference>
<evidence type="ECO:0000256" key="5">
    <source>
        <dbReference type="ARBA" id="ARBA00022989"/>
    </source>
</evidence>
<evidence type="ECO:0000313" key="13">
    <source>
        <dbReference type="EMBL" id="BFD46637.1"/>
    </source>
</evidence>
<reference evidence="13" key="1">
    <citation type="submission" date="2024-01" db="EMBL/GenBank/DDBJ databases">
        <title>Sequencing the genomes of a sandfly, Sergentomyia squamirostris, and its two endosymbionts.</title>
        <authorList>
            <person name="Itokawa K."/>
            <person name="Sanjoba C."/>
        </authorList>
    </citation>
    <scope>NUCLEOTIDE SEQUENCE</scope>
    <source>
        <strain evidence="13">RiSSQ</strain>
    </source>
</reference>
<keyword evidence="4 12" id="KW-0375">Hydrogen ion transport</keyword>
<dbReference type="GO" id="GO:0015078">
    <property type="term" value="F:proton transmembrane transporter activity"/>
    <property type="evidence" value="ECO:0007669"/>
    <property type="project" value="InterPro"/>
</dbReference>
<dbReference type="EMBL" id="AP029170">
    <property type="protein sequence ID" value="BFD46637.1"/>
    <property type="molecule type" value="Genomic_DNA"/>
</dbReference>
<proteinExistence type="inferred from homology"/>
<keyword evidence="6 12" id="KW-0406">Ion transport</keyword>
<organism evidence="13">
    <name type="scientific">Candidatus Tisiphia endosymbiont of Sergentomyia squamirostris</name>
    <dbReference type="NCBI Taxonomy" id="3113639"/>
    <lineage>
        <taxon>Bacteria</taxon>
        <taxon>Pseudomonadati</taxon>
        <taxon>Pseudomonadota</taxon>
        <taxon>Alphaproteobacteria</taxon>
        <taxon>Rickettsiales</taxon>
        <taxon>Rickettsiaceae</taxon>
        <taxon>Rickettsieae</taxon>
        <taxon>Candidatus Tisiphia</taxon>
    </lineage>
</organism>
<dbReference type="AlphaFoldDB" id="A0AAT9GA35"/>
<evidence type="ECO:0000256" key="11">
    <source>
        <dbReference type="ARBA" id="ARBA00037847"/>
    </source>
</evidence>
<evidence type="ECO:0000256" key="7">
    <source>
        <dbReference type="ARBA" id="ARBA00023136"/>
    </source>
</evidence>
<gene>
    <name evidence="13" type="ORF">DMENIID0002_12830</name>
</gene>
<accession>A0AAT9GA35</accession>
<dbReference type="InterPro" id="IPR002146">
    <property type="entry name" value="ATP_synth_b/b'su_bac/chlpt"/>
</dbReference>
<comment type="subcellular location">
    <subcellularLocation>
        <location evidence="11">Endomembrane system</location>
        <topology evidence="11">Single-pass membrane protein</topology>
    </subcellularLocation>
</comment>
<dbReference type="CDD" id="cd06503">
    <property type="entry name" value="ATP-synt_Fo_b"/>
    <property type="match status" value="1"/>
</dbReference>
<keyword evidence="8" id="KW-0066">ATP synthesis</keyword>
<evidence type="ECO:0000256" key="1">
    <source>
        <dbReference type="ARBA" id="ARBA00022448"/>
    </source>
</evidence>
<evidence type="ECO:0000256" key="12">
    <source>
        <dbReference type="RuleBase" id="RU003848"/>
    </source>
</evidence>
<sequence>MQLFDEKFWLAVCFLIFVYLVYRPIKNIILKSLDDKIMTIKDQVLEAQKLNEDMTLLFEDATAQIRQIEVLREKMIKDGKETANNIIKQQNEEIDKFLESKKLEAIDLMNRQKLEASQMLQSEFCDKMVELVTIYMRSTKNDSISDSEIAKRLMENPVSKKFI</sequence>
<comment type="function">
    <text evidence="9">F(1)F(0) ATP synthase produces ATP from ADP in the presence of a proton or sodium gradient. F-type ATPases consist of two structural domains, F(1) containing the extramembraneous catalytic core and F(0) containing the membrane proton channel, linked together by a central stalk and a peripheral stalk. During catalysis, ATP synthesis in the catalytic domain of F(1) is coupled via a rotary mechanism of the central stalk subunits to proton translocation.</text>
</comment>
<evidence type="ECO:0000256" key="8">
    <source>
        <dbReference type="ARBA" id="ARBA00023310"/>
    </source>
</evidence>
<dbReference type="GO" id="GO:0015986">
    <property type="term" value="P:proton motive force-driven ATP synthesis"/>
    <property type="evidence" value="ECO:0007669"/>
    <property type="project" value="InterPro"/>
</dbReference>
<keyword evidence="7" id="KW-0472">Membrane</keyword>
<evidence type="ECO:0000256" key="4">
    <source>
        <dbReference type="ARBA" id="ARBA00022781"/>
    </source>
</evidence>
<evidence type="ECO:0000256" key="9">
    <source>
        <dbReference type="ARBA" id="ARBA00025198"/>
    </source>
</evidence>
<keyword evidence="5" id="KW-1133">Transmembrane helix</keyword>
<protein>
    <submittedName>
        <fullName evidence="13">F0F1 ATP synthase subunit B</fullName>
    </submittedName>
</protein>
<name>A0AAT9GA35_9RICK</name>
<keyword evidence="3 12" id="KW-0812">Transmembrane</keyword>
<evidence type="ECO:0000256" key="6">
    <source>
        <dbReference type="ARBA" id="ARBA00023065"/>
    </source>
</evidence>
<evidence type="ECO:0000256" key="3">
    <source>
        <dbReference type="ARBA" id="ARBA00022692"/>
    </source>
</evidence>
<keyword evidence="1 12" id="KW-0813">Transport</keyword>
<comment type="function">
    <text evidence="10">Component of the F(0) channel, it forms part of the peripheral stalk, linking F(1) to F(0). The b'-subunit is a diverged and duplicated form of b found in plants and photosynthetic bacteria.</text>
</comment>
<evidence type="ECO:0000256" key="2">
    <source>
        <dbReference type="ARBA" id="ARBA00022547"/>
    </source>
</evidence>
<dbReference type="Pfam" id="PF00430">
    <property type="entry name" value="ATP-synt_B"/>
    <property type="match status" value="1"/>
</dbReference>